<evidence type="ECO:0000256" key="3">
    <source>
        <dbReference type="ARBA" id="ARBA00023163"/>
    </source>
</evidence>
<dbReference type="InterPro" id="IPR001761">
    <property type="entry name" value="Peripla_BP/Lac1_sug-bd_dom"/>
</dbReference>
<reference evidence="5 6" key="1">
    <citation type="submission" date="2021-01" db="EMBL/GenBank/DDBJ databases">
        <title>FDA dAtabase for Regulatory Grade micrObial Sequences (FDA-ARGOS): Supporting development and validation of Infectious Disease Dx tests.</title>
        <authorList>
            <person name="Nelson B."/>
            <person name="Plummer A."/>
            <person name="Tallon L."/>
            <person name="Sadzewicz L."/>
            <person name="Zhao X."/>
            <person name="Boylan J."/>
            <person name="Ott S."/>
            <person name="Bowen H."/>
            <person name="Vavikolanu K."/>
            <person name="Mehta A."/>
            <person name="Aluvathingal J."/>
            <person name="Nadendla S."/>
            <person name="Myers T."/>
            <person name="Yan Y."/>
            <person name="Sichtig H."/>
        </authorList>
    </citation>
    <scope>NUCLEOTIDE SEQUENCE [LARGE SCALE GENOMIC DNA]</scope>
    <source>
        <strain evidence="5 6">FDAARGOS_1161</strain>
    </source>
</reference>
<dbReference type="SUPFAM" id="SSF47413">
    <property type="entry name" value="lambda repressor-like DNA-binding domains"/>
    <property type="match status" value="1"/>
</dbReference>
<dbReference type="PANTHER" id="PTHR30146:SF105">
    <property type="entry name" value="CATABOLITE CONTROL PROTEIN B"/>
    <property type="match status" value="1"/>
</dbReference>
<evidence type="ECO:0000259" key="4">
    <source>
        <dbReference type="PROSITE" id="PS50932"/>
    </source>
</evidence>
<dbReference type="Gene3D" id="1.10.260.40">
    <property type="entry name" value="lambda repressor-like DNA-binding domains"/>
    <property type="match status" value="1"/>
</dbReference>
<dbReference type="EMBL" id="CP068053">
    <property type="protein sequence ID" value="QQS99271.1"/>
    <property type="molecule type" value="Genomic_DNA"/>
</dbReference>
<dbReference type="InterPro" id="IPR010982">
    <property type="entry name" value="Lambda_DNA-bd_dom_sf"/>
</dbReference>
<dbReference type="PANTHER" id="PTHR30146">
    <property type="entry name" value="LACI-RELATED TRANSCRIPTIONAL REPRESSOR"/>
    <property type="match status" value="1"/>
</dbReference>
<dbReference type="Pfam" id="PF00356">
    <property type="entry name" value="LacI"/>
    <property type="match status" value="1"/>
</dbReference>
<dbReference type="RefSeq" id="WP_040375876.1">
    <property type="nucleotide sequence ID" value="NZ_CP068053.1"/>
</dbReference>
<organism evidence="5 6">
    <name type="scientific">Peribacillus psychrosaccharolyticus</name>
    <name type="common">Bacillus psychrosaccharolyticus</name>
    <dbReference type="NCBI Taxonomy" id="1407"/>
    <lineage>
        <taxon>Bacteria</taxon>
        <taxon>Bacillati</taxon>
        <taxon>Bacillota</taxon>
        <taxon>Bacilli</taxon>
        <taxon>Bacillales</taxon>
        <taxon>Bacillaceae</taxon>
        <taxon>Peribacillus</taxon>
    </lineage>
</organism>
<dbReference type="GO" id="GO:0000976">
    <property type="term" value="F:transcription cis-regulatory region binding"/>
    <property type="evidence" value="ECO:0007669"/>
    <property type="project" value="TreeGrafter"/>
</dbReference>
<evidence type="ECO:0000313" key="5">
    <source>
        <dbReference type="EMBL" id="QQS99271.1"/>
    </source>
</evidence>
<dbReference type="GO" id="GO:0003700">
    <property type="term" value="F:DNA-binding transcription factor activity"/>
    <property type="evidence" value="ECO:0007669"/>
    <property type="project" value="TreeGrafter"/>
</dbReference>
<evidence type="ECO:0000313" key="6">
    <source>
        <dbReference type="Proteomes" id="UP000595254"/>
    </source>
</evidence>
<sequence length="320" mass="35941">MTNIKQIAKLAGVSVTTVSRVLNEHPYVNEAKRSAVKEAIEQLHYTRNSNAVHLAKGKTFLIGVITPYTNHPYFGAIIEGISKQANAAGYHLVIFHTNYQRHKEIQALDMLRTKQLDSIIICSRVVEMKILRAYKGYGPIILCEDTMQTEFPSVCIDHYAAVTCAFDHLIKNNYSKIGLVLGRMIGRNSHQRLKAYHESVEKYQLDARKEWLIDGIYNMTDGGEVFHRWDELVEKPDALIISNDEAAAGFILQAKQSGKDVPGNLGIIGFNNDSVAEMLGITTVSLPLEQIGKTAFDLSQLEKEPAQIKLEFRLIKRNTV</sequence>
<name>A0A974NKA8_PERPY</name>
<keyword evidence="2 5" id="KW-0238">DNA-binding</keyword>
<keyword evidence="1" id="KW-0805">Transcription regulation</keyword>
<dbReference type="InterPro" id="IPR028082">
    <property type="entry name" value="Peripla_BP_I"/>
</dbReference>
<dbReference type="CDD" id="cd06286">
    <property type="entry name" value="PBP1_CcpB-like"/>
    <property type="match status" value="1"/>
</dbReference>
<protein>
    <submittedName>
        <fullName evidence="5">LacI family DNA-binding transcriptional regulator</fullName>
    </submittedName>
</protein>
<keyword evidence="3" id="KW-0804">Transcription</keyword>
<keyword evidence="6" id="KW-1185">Reference proteome</keyword>
<dbReference type="KEGG" id="ppsr:I6J18_16765"/>
<dbReference type="SMART" id="SM00354">
    <property type="entry name" value="HTH_LACI"/>
    <property type="match status" value="1"/>
</dbReference>
<feature type="domain" description="HTH lacI-type" evidence="4">
    <location>
        <begin position="2"/>
        <end position="56"/>
    </location>
</feature>
<dbReference type="PRINTS" id="PR00036">
    <property type="entry name" value="HTHLACI"/>
</dbReference>
<dbReference type="AlphaFoldDB" id="A0A974NKA8"/>
<dbReference type="Gene3D" id="3.40.50.2300">
    <property type="match status" value="2"/>
</dbReference>
<evidence type="ECO:0000256" key="2">
    <source>
        <dbReference type="ARBA" id="ARBA00023125"/>
    </source>
</evidence>
<proteinExistence type="predicted"/>
<dbReference type="Pfam" id="PF00532">
    <property type="entry name" value="Peripla_BP_1"/>
    <property type="match status" value="1"/>
</dbReference>
<gene>
    <name evidence="5" type="ORF">I6J18_16765</name>
</gene>
<dbReference type="SUPFAM" id="SSF53822">
    <property type="entry name" value="Periplasmic binding protein-like I"/>
    <property type="match status" value="1"/>
</dbReference>
<dbReference type="PROSITE" id="PS50932">
    <property type="entry name" value="HTH_LACI_2"/>
    <property type="match status" value="1"/>
</dbReference>
<evidence type="ECO:0000256" key="1">
    <source>
        <dbReference type="ARBA" id="ARBA00023015"/>
    </source>
</evidence>
<dbReference type="InterPro" id="IPR000843">
    <property type="entry name" value="HTH_LacI"/>
</dbReference>
<dbReference type="Proteomes" id="UP000595254">
    <property type="component" value="Chromosome"/>
</dbReference>
<accession>A0A974NKA8</accession>
<dbReference type="CDD" id="cd01392">
    <property type="entry name" value="HTH_LacI"/>
    <property type="match status" value="1"/>
</dbReference>